<protein>
    <submittedName>
        <fullName evidence="4">M23 family metallopeptidase</fullName>
        <ecNumber evidence="4">3.4.24.-</ecNumber>
    </submittedName>
</protein>
<dbReference type="EMBL" id="JBHUGI010000024">
    <property type="protein sequence ID" value="MFD1928189.1"/>
    <property type="molecule type" value="Genomic_DNA"/>
</dbReference>
<reference evidence="5" key="1">
    <citation type="journal article" date="2019" name="Int. J. Syst. Evol. Microbiol.">
        <title>The Global Catalogue of Microorganisms (GCM) 10K type strain sequencing project: providing services to taxonomists for standard genome sequencing and annotation.</title>
        <authorList>
            <consortium name="The Broad Institute Genomics Platform"/>
            <consortium name="The Broad Institute Genome Sequencing Center for Infectious Disease"/>
            <person name="Wu L."/>
            <person name="Ma J."/>
        </authorList>
    </citation>
    <scope>NUCLEOTIDE SEQUENCE [LARGE SCALE GENOMIC DNA]</scope>
    <source>
        <strain evidence="5">CGMCC 4.7177</strain>
    </source>
</reference>
<keyword evidence="4" id="KW-0378">Hydrolase</keyword>
<dbReference type="SUPFAM" id="SSF51261">
    <property type="entry name" value="Duplicated hybrid motif"/>
    <property type="match status" value="1"/>
</dbReference>
<accession>A0ABW4SGT0</accession>
<evidence type="ECO:0000313" key="4">
    <source>
        <dbReference type="EMBL" id="MFD1928189.1"/>
    </source>
</evidence>
<evidence type="ECO:0000256" key="1">
    <source>
        <dbReference type="ARBA" id="ARBA00022729"/>
    </source>
</evidence>
<dbReference type="InterPro" id="IPR011055">
    <property type="entry name" value="Dup_hybrid_motif"/>
</dbReference>
<dbReference type="Pfam" id="PF01551">
    <property type="entry name" value="Peptidase_M23"/>
    <property type="match status" value="1"/>
</dbReference>
<dbReference type="Proteomes" id="UP001597218">
    <property type="component" value="Unassembled WGS sequence"/>
</dbReference>
<evidence type="ECO:0000313" key="5">
    <source>
        <dbReference type="Proteomes" id="UP001597218"/>
    </source>
</evidence>
<keyword evidence="1 2" id="KW-0732">Signal</keyword>
<feature type="signal peptide" evidence="2">
    <location>
        <begin position="1"/>
        <end position="20"/>
    </location>
</feature>
<organism evidence="4 5">
    <name type="scientific">Sporosarcina siberiensis</name>
    <dbReference type="NCBI Taxonomy" id="1365606"/>
    <lineage>
        <taxon>Bacteria</taxon>
        <taxon>Bacillati</taxon>
        <taxon>Bacillota</taxon>
        <taxon>Bacilli</taxon>
        <taxon>Bacillales</taxon>
        <taxon>Caryophanaceae</taxon>
        <taxon>Sporosarcina</taxon>
    </lineage>
</organism>
<comment type="caution">
    <text evidence="4">The sequence shown here is derived from an EMBL/GenBank/DDBJ whole genome shotgun (WGS) entry which is preliminary data.</text>
</comment>
<dbReference type="EC" id="3.4.24.-" evidence="4"/>
<dbReference type="InterPro" id="IPR050570">
    <property type="entry name" value="Cell_wall_metabolism_enzyme"/>
</dbReference>
<evidence type="ECO:0000256" key="2">
    <source>
        <dbReference type="SAM" id="SignalP"/>
    </source>
</evidence>
<dbReference type="GO" id="GO:0016787">
    <property type="term" value="F:hydrolase activity"/>
    <property type="evidence" value="ECO:0007669"/>
    <property type="project" value="UniProtKB-KW"/>
</dbReference>
<dbReference type="InterPro" id="IPR016047">
    <property type="entry name" value="M23ase_b-sheet_dom"/>
</dbReference>
<gene>
    <name evidence="4" type="ORF">ACFSFY_08970</name>
</gene>
<dbReference type="PANTHER" id="PTHR21666:SF289">
    <property type="entry name" value="L-ALA--D-GLU ENDOPEPTIDASE"/>
    <property type="match status" value="1"/>
</dbReference>
<evidence type="ECO:0000259" key="3">
    <source>
        <dbReference type="Pfam" id="PF01551"/>
    </source>
</evidence>
<dbReference type="PANTHER" id="PTHR21666">
    <property type="entry name" value="PEPTIDASE-RELATED"/>
    <property type="match status" value="1"/>
</dbReference>
<feature type="chain" id="PRO_5047344626" evidence="2">
    <location>
        <begin position="21"/>
        <end position="326"/>
    </location>
</feature>
<dbReference type="Gene3D" id="2.70.70.10">
    <property type="entry name" value="Glucose Permease (Domain IIA)"/>
    <property type="match status" value="1"/>
</dbReference>
<sequence>MSRTFLVILFLFLSTDFADAEELQSREEILEERMNYYVKYSNLSVPWYYLAAVDQFERNIQQVRSDLPRKDGPVALQFSTDFWVGHLNPFRDDMSELSIAFFNGIGKDGNNDGVVDIENNDDVMYTMTTFLEEKGYSEENFKSILKKYYEREESVNQIVTIAKIYKEMQTLHLDKRVFPLPVQNNYSYQGTFGGKRGWGGRRIHEGTDLFASYGVPVRAVTYGVVEIMGWNDYGGWRVGIRDVHNTYIYYAHLSGFNKEVKEGDVVEPGTVLGWVGSSGYGKQGTSGLFPPHLHFGMYKYNGKTEWAFDPFPYLKIWEQKDKKTSK</sequence>
<proteinExistence type="predicted"/>
<keyword evidence="5" id="KW-1185">Reference proteome</keyword>
<feature type="domain" description="M23ase beta-sheet core" evidence="3">
    <location>
        <begin position="203"/>
        <end position="301"/>
    </location>
</feature>
<dbReference type="RefSeq" id="WP_381537545.1">
    <property type="nucleotide sequence ID" value="NZ_JBHUGI010000024.1"/>
</dbReference>
<dbReference type="CDD" id="cd12797">
    <property type="entry name" value="M23_peptidase"/>
    <property type="match status" value="1"/>
</dbReference>
<name>A0ABW4SGT0_9BACL</name>